<dbReference type="Gene3D" id="3.30.420.40">
    <property type="match status" value="1"/>
</dbReference>
<dbReference type="OMA" id="WSKGAKQ"/>
<organism evidence="1 2">
    <name type="scientific">Thecamonas trahens ATCC 50062</name>
    <dbReference type="NCBI Taxonomy" id="461836"/>
    <lineage>
        <taxon>Eukaryota</taxon>
        <taxon>Apusozoa</taxon>
        <taxon>Apusomonadida</taxon>
        <taxon>Apusomonadidae</taxon>
        <taxon>Thecamonas</taxon>
    </lineage>
</organism>
<dbReference type="eggNOG" id="KOG2201">
    <property type="taxonomic scope" value="Eukaryota"/>
</dbReference>
<dbReference type="PANTHER" id="PTHR12280:SF30">
    <property type="entry name" value="FUMBLE"/>
    <property type="match status" value="1"/>
</dbReference>
<dbReference type="GO" id="GO:0005829">
    <property type="term" value="C:cytosol"/>
    <property type="evidence" value="ECO:0007669"/>
    <property type="project" value="TreeGrafter"/>
</dbReference>
<gene>
    <name evidence="1" type="ORF">AMSG_03213</name>
</gene>
<dbReference type="Pfam" id="PF03630">
    <property type="entry name" value="Fumble"/>
    <property type="match status" value="1"/>
</dbReference>
<dbReference type="EMBL" id="GL349444">
    <property type="protein sequence ID" value="KNC46785.1"/>
    <property type="molecule type" value="Genomic_DNA"/>
</dbReference>
<dbReference type="AlphaFoldDB" id="A0A0L0D3J3"/>
<dbReference type="STRING" id="461836.A0A0L0D3J3"/>
<name>A0A0L0D3J3_THETB</name>
<dbReference type="GO" id="GO:0015937">
    <property type="term" value="P:coenzyme A biosynthetic process"/>
    <property type="evidence" value="ECO:0007669"/>
    <property type="project" value="InterPro"/>
</dbReference>
<evidence type="ECO:0000313" key="2">
    <source>
        <dbReference type="Proteomes" id="UP000054408"/>
    </source>
</evidence>
<keyword evidence="2" id="KW-1185">Reference proteome</keyword>
<sequence length="401" mass="41720">MHTVLDAVAVDMGGSLSKLAFFEPDSGWLGETIRAWRRHPSYAFAVKEPSLSLRTKSGVLRFSRFETADAEALATSLALLADLAAEHPDAGEIGDRLAVTGGGAFKHRHTLEAAFASSAAGSVSLEPSDEMAALAAGFRFLMANHGPAAQSYWYTVDKDSMTLSARKPLDAASASLDAVLVNIGSGVSVLHLDGGPTGVARRISGSSIGGATFWGLCRLLTKYATFDEAIAGASAGSRDTVAMLVSDIYGSGYNAVGLDGSIVASDFGKISTMAHNPREPGVLRDADLARATLVLVLNNIAQISTLVADKIASSQDRGEPQLANVFFMGGMLRPGVMEDILVTGLDFWSGGSLRAAFSHHQNYLGALGALVGNKRSLEPSSLVATHVDGTLVTAPDDGVGP</sequence>
<dbReference type="GO" id="GO:0005634">
    <property type="term" value="C:nucleus"/>
    <property type="evidence" value="ECO:0007669"/>
    <property type="project" value="TreeGrafter"/>
</dbReference>
<dbReference type="Proteomes" id="UP000054408">
    <property type="component" value="Unassembled WGS sequence"/>
</dbReference>
<evidence type="ECO:0000313" key="1">
    <source>
        <dbReference type="EMBL" id="KNC46785.1"/>
    </source>
</evidence>
<dbReference type="GO" id="GO:0004594">
    <property type="term" value="F:pantothenate kinase activity"/>
    <property type="evidence" value="ECO:0007669"/>
    <property type="project" value="TreeGrafter"/>
</dbReference>
<dbReference type="GO" id="GO:0005524">
    <property type="term" value="F:ATP binding"/>
    <property type="evidence" value="ECO:0007669"/>
    <property type="project" value="InterPro"/>
</dbReference>
<reference evidence="1 2" key="1">
    <citation type="submission" date="2010-05" db="EMBL/GenBank/DDBJ databases">
        <title>The Genome Sequence of Thecamonas trahens ATCC 50062.</title>
        <authorList>
            <consortium name="The Broad Institute Genome Sequencing Platform"/>
            <person name="Russ C."/>
            <person name="Cuomo C."/>
            <person name="Shea T."/>
            <person name="Young S.K."/>
            <person name="Zeng Q."/>
            <person name="Koehrsen M."/>
            <person name="Haas B."/>
            <person name="Borodovsky M."/>
            <person name="Guigo R."/>
            <person name="Alvarado L."/>
            <person name="Berlin A."/>
            <person name="Bochicchio J."/>
            <person name="Borenstein D."/>
            <person name="Chapman S."/>
            <person name="Chen Z."/>
            <person name="Freedman E."/>
            <person name="Gellesch M."/>
            <person name="Goldberg J."/>
            <person name="Griggs A."/>
            <person name="Gujja S."/>
            <person name="Heilman E."/>
            <person name="Heiman D."/>
            <person name="Hepburn T."/>
            <person name="Howarth C."/>
            <person name="Jen D."/>
            <person name="Larson L."/>
            <person name="Mehta T."/>
            <person name="Park D."/>
            <person name="Pearson M."/>
            <person name="Roberts A."/>
            <person name="Saif S."/>
            <person name="Shenoy N."/>
            <person name="Sisk P."/>
            <person name="Stolte C."/>
            <person name="Sykes S."/>
            <person name="Thomson T."/>
            <person name="Walk T."/>
            <person name="White J."/>
            <person name="Yandava C."/>
            <person name="Burger G."/>
            <person name="Gray M.W."/>
            <person name="Holland P.W.H."/>
            <person name="King N."/>
            <person name="Lang F.B.F."/>
            <person name="Roger A.J."/>
            <person name="Ruiz-Trillo I."/>
            <person name="Lander E."/>
            <person name="Nusbaum C."/>
        </authorList>
    </citation>
    <scope>NUCLEOTIDE SEQUENCE [LARGE SCALE GENOMIC DNA]</scope>
    <source>
        <strain evidence="1 2">ATCC 50062</strain>
    </source>
</reference>
<dbReference type="InterPro" id="IPR004567">
    <property type="entry name" value="Type_II_PanK"/>
</dbReference>
<dbReference type="OrthoDB" id="275583at2759"/>
<dbReference type="Gene3D" id="3.30.420.510">
    <property type="match status" value="1"/>
</dbReference>
<accession>A0A0L0D3J3</accession>
<dbReference type="SUPFAM" id="SSF53067">
    <property type="entry name" value="Actin-like ATPase domain"/>
    <property type="match status" value="2"/>
</dbReference>
<dbReference type="InterPro" id="IPR043129">
    <property type="entry name" value="ATPase_NBD"/>
</dbReference>
<protein>
    <submittedName>
        <fullName evidence="1">Fumble</fullName>
    </submittedName>
</protein>
<dbReference type="RefSeq" id="XP_013760061.1">
    <property type="nucleotide sequence ID" value="XM_013904607.1"/>
</dbReference>
<proteinExistence type="predicted"/>
<dbReference type="GeneID" id="25562831"/>
<dbReference type="PANTHER" id="PTHR12280">
    <property type="entry name" value="PANTOTHENATE KINASE"/>
    <property type="match status" value="1"/>
</dbReference>